<dbReference type="Proteomes" id="UP001596410">
    <property type="component" value="Unassembled WGS sequence"/>
</dbReference>
<evidence type="ECO:0000313" key="2">
    <source>
        <dbReference type="EMBL" id="MFC7062624.1"/>
    </source>
</evidence>
<name>A0ABW2EJU8_9BACI</name>
<keyword evidence="3" id="KW-1185">Reference proteome</keyword>
<dbReference type="Pfam" id="PF09359">
    <property type="entry name" value="VTC"/>
    <property type="match status" value="1"/>
</dbReference>
<gene>
    <name evidence="2" type="ORF">ACFQIC_12230</name>
</gene>
<evidence type="ECO:0000259" key="1">
    <source>
        <dbReference type="Pfam" id="PF09359"/>
    </source>
</evidence>
<dbReference type="RefSeq" id="WP_204707094.1">
    <property type="nucleotide sequence ID" value="NZ_JBHSZV010000031.1"/>
</dbReference>
<dbReference type="InterPro" id="IPR042267">
    <property type="entry name" value="VTC_sf"/>
</dbReference>
<feature type="domain" description="VTC" evidence="1">
    <location>
        <begin position="7"/>
        <end position="227"/>
    </location>
</feature>
<reference evidence="3" key="1">
    <citation type="journal article" date="2019" name="Int. J. Syst. Evol. Microbiol.">
        <title>The Global Catalogue of Microorganisms (GCM) 10K type strain sequencing project: providing services to taxonomists for standard genome sequencing and annotation.</title>
        <authorList>
            <consortium name="The Broad Institute Genomics Platform"/>
            <consortium name="The Broad Institute Genome Sequencing Center for Infectious Disease"/>
            <person name="Wu L."/>
            <person name="Ma J."/>
        </authorList>
    </citation>
    <scope>NUCLEOTIDE SEQUENCE [LARGE SCALE GENOMIC DNA]</scope>
    <source>
        <strain evidence="3">CGMCC 4.1621</strain>
    </source>
</reference>
<accession>A0ABW2EJU8</accession>
<evidence type="ECO:0000313" key="3">
    <source>
        <dbReference type="Proteomes" id="UP001596410"/>
    </source>
</evidence>
<dbReference type="EMBL" id="JBHSZV010000031">
    <property type="protein sequence ID" value="MFC7062624.1"/>
    <property type="molecule type" value="Genomic_DNA"/>
</dbReference>
<dbReference type="CDD" id="cd07750">
    <property type="entry name" value="PolyPPase_VTC_like"/>
    <property type="match status" value="1"/>
</dbReference>
<dbReference type="InterPro" id="IPR018966">
    <property type="entry name" value="VTC_domain"/>
</dbReference>
<dbReference type="Gene3D" id="3.20.100.30">
    <property type="entry name" value="VTC, catalytic tunnel domain"/>
    <property type="match status" value="1"/>
</dbReference>
<protein>
    <submittedName>
        <fullName evidence="2">Polyphosphate polymerase domain-containing protein</fullName>
    </submittedName>
</protein>
<comment type="caution">
    <text evidence="2">The sequence shown here is derived from an EMBL/GenBank/DDBJ whole genome shotgun (WGS) entry which is preliminary data.</text>
</comment>
<sequence length="237" mass="28439">MVKKLKFRNEMKYYVNYHQYYLIRHRLKHFLKQDTHADHKGEYHIRSVYFDDIENKALQEKQAGIKNRHKYRVRLYNRSDSVIHFEKKIKRNTFIAKERAAISRDTLERLIDNEFSVLNGTSSPLLKEVRHEMKNRLLRPKVIVDYIREAFVAKEGNVRITFDKDLRTGLNKINPFDPDLLPVKALDEPVYIMEVKFDEYIPNYVRDALQLNGLQRQAASKYTICRKFTKSNAWEDQ</sequence>
<organism evidence="2 3">
    <name type="scientific">Halobacillus seohaensis</name>
    <dbReference type="NCBI Taxonomy" id="447421"/>
    <lineage>
        <taxon>Bacteria</taxon>
        <taxon>Bacillati</taxon>
        <taxon>Bacillota</taxon>
        <taxon>Bacilli</taxon>
        <taxon>Bacillales</taxon>
        <taxon>Bacillaceae</taxon>
        <taxon>Halobacillus</taxon>
    </lineage>
</organism>
<proteinExistence type="predicted"/>